<keyword evidence="2" id="KW-1185">Reference proteome</keyword>
<evidence type="ECO:0000313" key="1">
    <source>
        <dbReference type="EMBL" id="MBB5061322.1"/>
    </source>
</evidence>
<name>A0A7W8E743_9BACT</name>
<reference evidence="1 2" key="1">
    <citation type="submission" date="2020-08" db="EMBL/GenBank/DDBJ databases">
        <title>Genomic Encyclopedia of Type Strains, Phase IV (KMG-V): Genome sequencing to study the core and pangenomes of soil and plant-associated prokaryotes.</title>
        <authorList>
            <person name="Whitman W."/>
        </authorList>
    </citation>
    <scope>NUCLEOTIDE SEQUENCE [LARGE SCALE GENOMIC DNA]</scope>
    <source>
        <strain evidence="1 2">M8UP14</strain>
    </source>
</reference>
<sequence length="112" mass="12059">MQTVVETLTYLKGASALFTEAERADIVSAIGLDPEAGDLMPGTGGYRKRRFGRAGIGKRGGARVVYLYGGEDFPIFLITVYAKAEKGNLSKAEQNALAKMAKSFFADYGRKA</sequence>
<dbReference type="Proteomes" id="UP000540989">
    <property type="component" value="Unassembled WGS sequence"/>
</dbReference>
<dbReference type="Pfam" id="PF06296">
    <property type="entry name" value="RelE"/>
    <property type="match status" value="1"/>
</dbReference>
<dbReference type="AlphaFoldDB" id="A0A7W8E743"/>
<dbReference type="InterPro" id="IPR009387">
    <property type="entry name" value="HigB-2"/>
</dbReference>
<evidence type="ECO:0000313" key="2">
    <source>
        <dbReference type="Proteomes" id="UP000540989"/>
    </source>
</evidence>
<proteinExistence type="predicted"/>
<evidence type="ECO:0008006" key="3">
    <source>
        <dbReference type="Google" id="ProtNLM"/>
    </source>
</evidence>
<accession>A0A7W8E743</accession>
<protein>
    <recommendedName>
        <fullName evidence="3">RelE toxin of RelEB toxin-antitoxin system</fullName>
    </recommendedName>
</protein>
<dbReference type="EMBL" id="JACHIP010000036">
    <property type="protein sequence ID" value="MBB5061322.1"/>
    <property type="molecule type" value="Genomic_DNA"/>
</dbReference>
<gene>
    <name evidence="1" type="ORF">HDF16_006058</name>
</gene>
<comment type="caution">
    <text evidence="1">The sequence shown here is derived from an EMBL/GenBank/DDBJ whole genome shotgun (WGS) entry which is preliminary data.</text>
</comment>
<organism evidence="1 2">
    <name type="scientific">Granulicella aggregans</name>
    <dbReference type="NCBI Taxonomy" id="474949"/>
    <lineage>
        <taxon>Bacteria</taxon>
        <taxon>Pseudomonadati</taxon>
        <taxon>Acidobacteriota</taxon>
        <taxon>Terriglobia</taxon>
        <taxon>Terriglobales</taxon>
        <taxon>Acidobacteriaceae</taxon>
        <taxon>Granulicella</taxon>
    </lineage>
</organism>
<dbReference type="PIRSF" id="PIRSF039032">
    <property type="entry name" value="HigB-2"/>
    <property type="match status" value="1"/>
</dbReference>